<keyword evidence="1" id="KW-0472">Membrane</keyword>
<feature type="transmembrane region" description="Helical" evidence="1">
    <location>
        <begin position="12"/>
        <end position="30"/>
    </location>
</feature>
<dbReference type="Proteomes" id="UP000596049">
    <property type="component" value="Chromosome"/>
</dbReference>
<name>A0ABX7AZK1_9BACI</name>
<gene>
    <name evidence="2" type="ORF">FJQ98_11055</name>
</gene>
<evidence type="ECO:0000313" key="2">
    <source>
        <dbReference type="EMBL" id="QQP14495.1"/>
    </source>
</evidence>
<accession>A0ABX7AZK1</accession>
<keyword evidence="1" id="KW-0812">Transmembrane</keyword>
<dbReference type="EMBL" id="CP067341">
    <property type="protein sequence ID" value="QQP14495.1"/>
    <property type="molecule type" value="Genomic_DNA"/>
</dbReference>
<evidence type="ECO:0000313" key="3">
    <source>
        <dbReference type="Proteomes" id="UP000596049"/>
    </source>
</evidence>
<keyword evidence="1" id="KW-1133">Transmembrane helix</keyword>
<keyword evidence="3" id="KW-1185">Reference proteome</keyword>
<protein>
    <submittedName>
        <fullName evidence="2">Uncharacterized protein</fullName>
    </submittedName>
</protein>
<sequence length="135" mass="15700">MSNFGCVNITRKTYLILMIIPIILLCYFLFVKPEVVFEEQCPDKPYSLEIVKYGTGILDMKIAYIHYKMNGETVATKQLDFFNKLGSFDVVWDTSTDDATRWIDKSVHLTMTYAKNFQGDLETKIVDFDYNSVKH</sequence>
<proteinExistence type="predicted"/>
<organism evidence="2 3">
    <name type="scientific">Lysinibacillus agricola</name>
    <dbReference type="NCBI Taxonomy" id="2590012"/>
    <lineage>
        <taxon>Bacteria</taxon>
        <taxon>Bacillati</taxon>
        <taxon>Bacillota</taxon>
        <taxon>Bacilli</taxon>
        <taxon>Bacillales</taxon>
        <taxon>Bacillaceae</taxon>
        <taxon>Lysinibacillus</taxon>
    </lineage>
</organism>
<evidence type="ECO:0000256" key="1">
    <source>
        <dbReference type="SAM" id="Phobius"/>
    </source>
</evidence>
<reference evidence="2 3" key="1">
    <citation type="submission" date="2020-01" db="EMBL/GenBank/DDBJ databases">
        <authorList>
            <person name="Liu G."/>
            <person name="Liu B."/>
        </authorList>
    </citation>
    <scope>NUCLEOTIDE SEQUENCE [LARGE SCALE GENOMIC DNA]</scope>
    <source>
        <strain evidence="2 3">FJAT-51161</strain>
    </source>
</reference>